<evidence type="ECO:0000256" key="9">
    <source>
        <dbReference type="PROSITE-ProRule" id="PRU00282"/>
    </source>
</evidence>
<evidence type="ECO:0000256" key="1">
    <source>
        <dbReference type="ARBA" id="ARBA00004141"/>
    </source>
</evidence>
<evidence type="ECO:0000256" key="2">
    <source>
        <dbReference type="ARBA" id="ARBA00006375"/>
    </source>
</evidence>
<sequence>MGGHGLRHHRRHLSECDCVSTGQVSINALFSRPRIHRVLITPETIFKYLLASIKTKLQVQVQHRQRTTRSEEKGEPNGPPLSPPSYDSFISAVTHIIQKEGLPGLYRGLSSSILNTAFMNFAYFYWSTHARTAYQRFFRGFHNPGETNIVTELLLRAIGSAMAQR</sequence>
<keyword evidence="7" id="KW-1133">Transmembrane helix</keyword>
<feature type="repeat" description="Solcar" evidence="9">
    <location>
        <begin position="42"/>
        <end position="133"/>
    </location>
</feature>
<evidence type="ECO:0000313" key="13">
    <source>
        <dbReference type="Proteomes" id="UP000248349"/>
    </source>
</evidence>
<evidence type="ECO:0000256" key="8">
    <source>
        <dbReference type="ARBA" id="ARBA00023136"/>
    </source>
</evidence>
<dbReference type="InterPro" id="IPR052217">
    <property type="entry name" value="Mito/Peroxisomal_Carrier"/>
</dbReference>
<dbReference type="InterPro" id="IPR023395">
    <property type="entry name" value="MCP_dom_sf"/>
</dbReference>
<feature type="region of interest" description="Disordered" evidence="11">
    <location>
        <begin position="61"/>
        <end position="83"/>
    </location>
</feature>
<comment type="similarity">
    <text evidence="2 10">Belongs to the mitochondrial carrier (TC 2.A.29) family.</text>
</comment>
<evidence type="ECO:0000256" key="11">
    <source>
        <dbReference type="SAM" id="MobiDB-lite"/>
    </source>
</evidence>
<dbReference type="PANTHER" id="PTHR45939">
    <property type="entry name" value="PEROXISOMAL MEMBRANE PROTEIN PMP34-RELATED"/>
    <property type="match status" value="1"/>
</dbReference>
<accession>A0A318Z247</accession>
<comment type="subcellular location">
    <subcellularLocation>
        <location evidence="1">Membrane</location>
        <topology evidence="1">Multi-pass membrane protein</topology>
    </subcellularLocation>
</comment>
<dbReference type="RefSeq" id="XP_025426446.1">
    <property type="nucleotide sequence ID" value="XM_025571085.1"/>
</dbReference>
<reference evidence="12 13" key="1">
    <citation type="submission" date="2016-12" db="EMBL/GenBank/DDBJ databases">
        <title>The genomes of Aspergillus section Nigri reveals drivers in fungal speciation.</title>
        <authorList>
            <consortium name="DOE Joint Genome Institute"/>
            <person name="Vesth T.C."/>
            <person name="Nybo J."/>
            <person name="Theobald S."/>
            <person name="Brandl J."/>
            <person name="Frisvad J.C."/>
            <person name="Nielsen K.F."/>
            <person name="Lyhne E.K."/>
            <person name="Kogle M.E."/>
            <person name="Kuo A."/>
            <person name="Riley R."/>
            <person name="Clum A."/>
            <person name="Nolan M."/>
            <person name="Lipzen A."/>
            <person name="Salamov A."/>
            <person name="Henrissat B."/>
            <person name="Wiebenga A."/>
            <person name="De Vries R.P."/>
            <person name="Grigoriev I.V."/>
            <person name="Mortensen U.H."/>
            <person name="Andersen M.R."/>
            <person name="Baker S.E."/>
        </authorList>
    </citation>
    <scope>NUCLEOTIDE SEQUENCE [LARGE SCALE GENOMIC DNA]</scope>
    <source>
        <strain evidence="12 13">JOP 1030-1</strain>
    </source>
</reference>
<dbReference type="GO" id="GO:0015217">
    <property type="term" value="F:ADP transmembrane transporter activity"/>
    <property type="evidence" value="ECO:0007669"/>
    <property type="project" value="TreeGrafter"/>
</dbReference>
<dbReference type="Pfam" id="PF00153">
    <property type="entry name" value="Mito_carr"/>
    <property type="match status" value="1"/>
</dbReference>
<keyword evidence="6" id="KW-0496">Mitochondrion</keyword>
<dbReference type="STRING" id="1450539.A0A318Z247"/>
<name>A0A318Z247_9EURO</name>
<dbReference type="EMBL" id="KZ821285">
    <property type="protein sequence ID" value="PYH40464.1"/>
    <property type="molecule type" value="Genomic_DNA"/>
</dbReference>
<keyword evidence="6" id="KW-0999">Mitochondrion inner membrane</keyword>
<dbReference type="AlphaFoldDB" id="A0A318Z247"/>
<protein>
    <recommendedName>
        <fullName evidence="14">Mitochondrial carrier</fullName>
    </recommendedName>
</protein>
<evidence type="ECO:0000256" key="4">
    <source>
        <dbReference type="ARBA" id="ARBA00022692"/>
    </source>
</evidence>
<dbReference type="PANTHER" id="PTHR45939:SF1">
    <property type="entry name" value="MITOCHONDRIAL THIAMINE PYROPHOSPHATE CARRIER 1-RELATED"/>
    <property type="match status" value="1"/>
</dbReference>
<dbReference type="Proteomes" id="UP000248349">
    <property type="component" value="Unassembled WGS sequence"/>
</dbReference>
<organism evidence="12 13">
    <name type="scientific">Aspergillus saccharolyticus JOP 1030-1</name>
    <dbReference type="NCBI Taxonomy" id="1450539"/>
    <lineage>
        <taxon>Eukaryota</taxon>
        <taxon>Fungi</taxon>
        <taxon>Dikarya</taxon>
        <taxon>Ascomycota</taxon>
        <taxon>Pezizomycotina</taxon>
        <taxon>Eurotiomycetes</taxon>
        <taxon>Eurotiomycetidae</taxon>
        <taxon>Eurotiales</taxon>
        <taxon>Aspergillaceae</taxon>
        <taxon>Aspergillus</taxon>
        <taxon>Aspergillus subgen. Circumdati</taxon>
    </lineage>
</organism>
<dbReference type="OrthoDB" id="14252at2759"/>
<evidence type="ECO:0000256" key="6">
    <source>
        <dbReference type="ARBA" id="ARBA00022792"/>
    </source>
</evidence>
<gene>
    <name evidence="12" type="ORF">BP01DRAFT_211459</name>
</gene>
<evidence type="ECO:0000256" key="10">
    <source>
        <dbReference type="RuleBase" id="RU000488"/>
    </source>
</evidence>
<keyword evidence="13" id="KW-1185">Reference proteome</keyword>
<dbReference type="GO" id="GO:0016020">
    <property type="term" value="C:membrane"/>
    <property type="evidence" value="ECO:0007669"/>
    <property type="project" value="UniProtKB-SubCell"/>
</dbReference>
<keyword evidence="8 9" id="KW-0472">Membrane</keyword>
<dbReference type="GeneID" id="37072313"/>
<dbReference type="Gene3D" id="1.50.40.10">
    <property type="entry name" value="Mitochondrial carrier domain"/>
    <property type="match status" value="1"/>
</dbReference>
<dbReference type="SUPFAM" id="SSF103506">
    <property type="entry name" value="Mitochondrial carrier"/>
    <property type="match status" value="1"/>
</dbReference>
<keyword evidence="3 10" id="KW-0813">Transport</keyword>
<proteinExistence type="inferred from homology"/>
<keyword evidence="4 9" id="KW-0812">Transmembrane</keyword>
<keyword evidence="5" id="KW-0677">Repeat</keyword>
<dbReference type="InterPro" id="IPR018108">
    <property type="entry name" value="MCP_transmembrane"/>
</dbReference>
<dbReference type="PROSITE" id="PS50920">
    <property type="entry name" value="SOLCAR"/>
    <property type="match status" value="1"/>
</dbReference>
<evidence type="ECO:0000256" key="7">
    <source>
        <dbReference type="ARBA" id="ARBA00022989"/>
    </source>
</evidence>
<evidence type="ECO:0000256" key="3">
    <source>
        <dbReference type="ARBA" id="ARBA00022448"/>
    </source>
</evidence>
<evidence type="ECO:0000313" key="12">
    <source>
        <dbReference type="EMBL" id="PYH40464.1"/>
    </source>
</evidence>
<evidence type="ECO:0008006" key="14">
    <source>
        <dbReference type="Google" id="ProtNLM"/>
    </source>
</evidence>
<evidence type="ECO:0000256" key="5">
    <source>
        <dbReference type="ARBA" id="ARBA00022737"/>
    </source>
</evidence>